<comment type="similarity">
    <text evidence="2">Belongs to the GSP F family.</text>
</comment>
<feature type="transmembrane region" description="Helical" evidence="8">
    <location>
        <begin position="227"/>
        <end position="244"/>
    </location>
</feature>
<dbReference type="PANTHER" id="PTHR30012">
    <property type="entry name" value="GENERAL SECRETION PATHWAY PROTEIN"/>
    <property type="match status" value="1"/>
</dbReference>
<dbReference type="GO" id="GO:0005886">
    <property type="term" value="C:plasma membrane"/>
    <property type="evidence" value="ECO:0007669"/>
    <property type="project" value="UniProtKB-SubCell"/>
</dbReference>
<dbReference type="PRINTS" id="PR00812">
    <property type="entry name" value="BCTERIALGSPF"/>
</dbReference>
<organism evidence="10 11">
    <name type="scientific">Velocimicrobium porci</name>
    <dbReference type="NCBI Taxonomy" id="2606634"/>
    <lineage>
        <taxon>Bacteria</taxon>
        <taxon>Bacillati</taxon>
        <taxon>Bacillota</taxon>
        <taxon>Clostridia</taxon>
        <taxon>Lachnospirales</taxon>
        <taxon>Lachnospiraceae</taxon>
        <taxon>Velocimicrobium</taxon>
    </lineage>
</organism>
<evidence type="ECO:0000259" key="9">
    <source>
        <dbReference type="Pfam" id="PF00482"/>
    </source>
</evidence>
<dbReference type="Pfam" id="PF00482">
    <property type="entry name" value="T2SSF"/>
    <property type="match status" value="2"/>
</dbReference>
<keyword evidence="4" id="KW-0997">Cell inner membrane</keyword>
<dbReference type="EMBL" id="VUMT01000004">
    <property type="protein sequence ID" value="MSS63107.1"/>
    <property type="molecule type" value="Genomic_DNA"/>
</dbReference>
<dbReference type="FunFam" id="1.20.81.30:FF:000001">
    <property type="entry name" value="Type II secretion system protein F"/>
    <property type="match status" value="2"/>
</dbReference>
<keyword evidence="5 8" id="KW-0812">Transmembrane</keyword>
<keyword evidence="6 8" id="KW-1133">Transmembrane helix</keyword>
<evidence type="ECO:0000256" key="4">
    <source>
        <dbReference type="ARBA" id="ARBA00022519"/>
    </source>
</evidence>
<dbReference type="PANTHER" id="PTHR30012:SF0">
    <property type="entry name" value="TYPE II SECRETION SYSTEM PROTEIN F-RELATED"/>
    <property type="match status" value="1"/>
</dbReference>
<evidence type="ECO:0000256" key="6">
    <source>
        <dbReference type="ARBA" id="ARBA00022989"/>
    </source>
</evidence>
<name>A0A6L5XX38_9FIRM</name>
<dbReference type="InterPro" id="IPR018076">
    <property type="entry name" value="T2SS_GspF_dom"/>
</dbReference>
<evidence type="ECO:0000256" key="5">
    <source>
        <dbReference type="ARBA" id="ARBA00022692"/>
    </source>
</evidence>
<feature type="domain" description="Type II secretion system protein GspF" evidence="9">
    <location>
        <begin position="277"/>
        <end position="398"/>
    </location>
</feature>
<reference evidence="10 11" key="1">
    <citation type="submission" date="2019-08" db="EMBL/GenBank/DDBJ databases">
        <title>In-depth cultivation of the pig gut microbiome towards novel bacterial diversity and tailored functional studies.</title>
        <authorList>
            <person name="Wylensek D."/>
            <person name="Hitch T.C.A."/>
            <person name="Clavel T."/>
        </authorList>
    </citation>
    <scope>NUCLEOTIDE SEQUENCE [LARGE SCALE GENOMIC DNA]</scope>
    <source>
        <strain evidence="10 11">WCA-693-APC-MOT-I</strain>
    </source>
</reference>
<comment type="subcellular location">
    <subcellularLocation>
        <location evidence="1">Cell inner membrane</location>
        <topology evidence="1">Multi-pass membrane protein</topology>
    </subcellularLocation>
</comment>
<keyword evidence="3" id="KW-1003">Cell membrane</keyword>
<sequence length="407" mass="44463">MGEKEMPNYNYVAIQKDGKQKKGTIEAANEEAVKIALKAEGLIPVSLSALTIWNKEISLNITSKVKARDLSVFCRQFASILDSGITVVNALHILYDQTENKVFQKAIWEVSVEVEKGTTLAEAMRGQGKIFPAILINMVEAGEASGSLENAFSRMAIHFEKDAKLKGVVAKALVYPIILILVVIAVVIIMMVKIIPQFMETFEEIDMELPKITQAVIHVSSFVQHNGLYIAGIIGLIIFGIHALKKTERGSILYGKILLKIPLFGKLTIKSASARLTRVLSTLLGAGISLVDAVGIISKIMDNKIICQVLIKAKDDVEQGIALSRVLEASGVFPPMVYHMMKIGEETGNMEDMLDGVADYYEEEVELATGALTAALEPIIIILMALVIVPIILAIMLPMLNVYKGIK</sequence>
<evidence type="ECO:0000256" key="8">
    <source>
        <dbReference type="SAM" id="Phobius"/>
    </source>
</evidence>
<feature type="transmembrane region" description="Helical" evidence="8">
    <location>
        <begin position="173"/>
        <end position="195"/>
    </location>
</feature>
<keyword evidence="7 8" id="KW-0472">Membrane</keyword>
<dbReference type="Gene3D" id="1.20.81.30">
    <property type="entry name" value="Type II secretion system (T2SS), domain F"/>
    <property type="match status" value="2"/>
</dbReference>
<dbReference type="InterPro" id="IPR003004">
    <property type="entry name" value="GspF/PilC"/>
</dbReference>
<protein>
    <submittedName>
        <fullName evidence="10">Type II secretion system F family protein</fullName>
    </submittedName>
</protein>
<feature type="transmembrane region" description="Helical" evidence="8">
    <location>
        <begin position="379"/>
        <end position="403"/>
    </location>
</feature>
<dbReference type="InterPro" id="IPR042094">
    <property type="entry name" value="T2SS_GspF_sf"/>
</dbReference>
<gene>
    <name evidence="10" type="ORF">FYJ58_04340</name>
</gene>
<dbReference type="AlphaFoldDB" id="A0A6L5XX38"/>
<accession>A0A6L5XX38</accession>
<feature type="domain" description="Type II secretion system protein GspF" evidence="9">
    <location>
        <begin position="73"/>
        <end position="196"/>
    </location>
</feature>
<proteinExistence type="inferred from homology"/>
<keyword evidence="11" id="KW-1185">Reference proteome</keyword>
<feature type="transmembrane region" description="Helical" evidence="8">
    <location>
        <begin position="276"/>
        <end position="297"/>
    </location>
</feature>
<evidence type="ECO:0000313" key="10">
    <source>
        <dbReference type="EMBL" id="MSS63107.1"/>
    </source>
</evidence>
<evidence type="ECO:0000256" key="7">
    <source>
        <dbReference type="ARBA" id="ARBA00023136"/>
    </source>
</evidence>
<dbReference type="Proteomes" id="UP000482209">
    <property type="component" value="Unassembled WGS sequence"/>
</dbReference>
<evidence type="ECO:0000256" key="3">
    <source>
        <dbReference type="ARBA" id="ARBA00022475"/>
    </source>
</evidence>
<evidence type="ECO:0000256" key="2">
    <source>
        <dbReference type="ARBA" id="ARBA00005745"/>
    </source>
</evidence>
<comment type="caution">
    <text evidence="10">The sequence shown here is derived from an EMBL/GenBank/DDBJ whole genome shotgun (WGS) entry which is preliminary data.</text>
</comment>
<evidence type="ECO:0000313" key="11">
    <source>
        <dbReference type="Proteomes" id="UP000482209"/>
    </source>
</evidence>
<evidence type="ECO:0000256" key="1">
    <source>
        <dbReference type="ARBA" id="ARBA00004429"/>
    </source>
</evidence>